<evidence type="ECO:0000313" key="1">
    <source>
        <dbReference type="EMBL" id="MBC3441183.1"/>
    </source>
</evidence>
<keyword evidence="4" id="KW-1185">Reference proteome</keyword>
<dbReference type="RefSeq" id="WP_186554731.1">
    <property type="nucleotide sequence ID" value="NZ_JABWRE020000001.1"/>
</dbReference>
<dbReference type="EMBL" id="JAHWXS010000013">
    <property type="protein sequence ID" value="MFK5734524.1"/>
    <property type="molecule type" value="Genomic_DNA"/>
</dbReference>
<evidence type="ECO:0000313" key="3">
    <source>
        <dbReference type="EMBL" id="MFK5734524.1"/>
    </source>
</evidence>
<dbReference type="EMBL" id="JABWRE020000001">
    <property type="protein sequence ID" value="MBV4537401.1"/>
    <property type="molecule type" value="Genomic_DNA"/>
</dbReference>
<reference evidence="1" key="3">
    <citation type="submission" date="2020-07" db="EMBL/GenBank/DDBJ databases">
        <authorList>
            <person name="Lood C."/>
            <person name="Girard L."/>
        </authorList>
    </citation>
    <scope>NUCLEOTIDE SEQUENCE</scope>
    <source>
        <strain evidence="1">SWRI10</strain>
    </source>
</reference>
<accession>A0A923G164</accession>
<comment type="caution">
    <text evidence="1">The sequence shown here is derived from an EMBL/GenBank/DDBJ whole genome shotgun (WGS) entry which is preliminary data.</text>
</comment>
<dbReference type="EMBL" id="JABWRE010000006">
    <property type="protein sequence ID" value="MBC3441183.1"/>
    <property type="molecule type" value="Genomic_DNA"/>
</dbReference>
<dbReference type="AlphaFoldDB" id="A0A923G164"/>
<name>A0A923G164_9PSED</name>
<reference evidence="3" key="5">
    <citation type="submission" date="2021-07" db="EMBL/GenBank/DDBJ databases">
        <authorList>
            <person name="Wevar Oller A.L."/>
            <person name="Talano M.A."/>
            <person name="Torres Tejerizo G.A."/>
            <person name="Agostini E."/>
        </authorList>
    </citation>
    <scope>NUCLEOTIDE SEQUENCE</scope>
    <source>
        <strain evidence="3">AW4</strain>
    </source>
</reference>
<dbReference type="Proteomes" id="UP001621534">
    <property type="component" value="Unassembled WGS sequence"/>
</dbReference>
<reference evidence="3 4" key="1">
    <citation type="journal article" date="2012" name="Plant Soil">
        <title>Screening of plant growth-promoting traits in arsenic-resistant bacteria isolated from the rhizosphere of soybean plants from Argentinean agricultural soil.</title>
        <authorList>
            <person name="Wevar Oller A.L."/>
            <person name="Talano M.A."/>
            <person name="Agostini E."/>
        </authorList>
    </citation>
    <scope>NUCLEOTIDE SEQUENCE [LARGE SCALE GENOMIC DNA]</scope>
    <source>
        <strain evidence="3 4">AW4</strain>
    </source>
</reference>
<gene>
    <name evidence="2" type="ORF">HU737_015625</name>
    <name evidence="1" type="ORF">HU737_10855</name>
    <name evidence="3" type="ORF">KW869_13355</name>
</gene>
<evidence type="ECO:0000313" key="2">
    <source>
        <dbReference type="EMBL" id="MBV4537401.1"/>
    </source>
</evidence>
<organism evidence="1">
    <name type="scientific">Pseudomonas urmiensis</name>
    <dbReference type="NCBI Taxonomy" id="2745493"/>
    <lineage>
        <taxon>Bacteria</taxon>
        <taxon>Pseudomonadati</taxon>
        <taxon>Pseudomonadota</taxon>
        <taxon>Gammaproteobacteria</taxon>
        <taxon>Pseudomonadales</taxon>
        <taxon>Pseudomonadaceae</taxon>
        <taxon>Pseudomonas</taxon>
    </lineage>
</organism>
<evidence type="ECO:0000313" key="4">
    <source>
        <dbReference type="Proteomes" id="UP001621534"/>
    </source>
</evidence>
<dbReference type="Proteomes" id="UP000599879">
    <property type="component" value="Unassembled WGS sequence"/>
</dbReference>
<proteinExistence type="predicted"/>
<protein>
    <submittedName>
        <fullName evidence="1">Uncharacterized protein</fullName>
    </submittedName>
</protein>
<reference evidence="1" key="2">
    <citation type="journal article" date="2020" name="Microorganisms">
        <title>Reliable Identification of Environmental Pseudomonas Isolates Using the rpoD Gene.</title>
        <authorList>
            <consortium name="The Broad Institute Genome Sequencing Platform"/>
            <person name="Girard L."/>
            <person name="Lood C."/>
            <person name="Rokni-Zadeh H."/>
            <person name="van Noort V."/>
            <person name="Lavigne R."/>
            <person name="De Mot R."/>
        </authorList>
    </citation>
    <scope>NUCLEOTIDE SEQUENCE</scope>
    <source>
        <strain evidence="1">SWRI10</strain>
    </source>
</reference>
<reference evidence="2" key="4">
    <citation type="submission" date="2021-06" db="EMBL/GenBank/DDBJ databases">
        <title>Updating the genus Pseudomonas: Description of 43 new species and partition of the Pseudomonas putida group.</title>
        <authorList>
            <person name="Girard L."/>
            <person name="Lood C."/>
            <person name="Vandamme P."/>
            <person name="Rokni-Zadeh H."/>
            <person name="Van Noort V."/>
            <person name="Hofte M."/>
            <person name="Lavigne R."/>
            <person name="De Mot R."/>
        </authorList>
    </citation>
    <scope>NUCLEOTIDE SEQUENCE</scope>
    <source>
        <strain evidence="2">SWRI10</strain>
    </source>
</reference>
<sequence length="62" mass="6588">MLAAYNSDLRRLAKIQLALRAVDFVVSVLALSRGKLAPTEMVRGHAGPFSSLIAHQLDAGLG</sequence>